<keyword evidence="4" id="KW-0963">Cytoplasm</keyword>
<dbReference type="InterPro" id="IPR004528">
    <property type="entry name" value="KdsB"/>
</dbReference>
<dbReference type="EC" id="2.7.7.38" evidence="4"/>
<comment type="caution">
    <text evidence="5">The sequence shown here is derived from an EMBL/GenBank/DDBJ whole genome shotgun (WGS) entry which is preliminary data.</text>
</comment>
<comment type="catalytic activity">
    <reaction evidence="4">
        <text>3-deoxy-alpha-D-manno-oct-2-ulosonate + CTP = CMP-3-deoxy-beta-D-manno-octulosonate + diphosphate</text>
        <dbReference type="Rhea" id="RHEA:23448"/>
        <dbReference type="ChEBI" id="CHEBI:33019"/>
        <dbReference type="ChEBI" id="CHEBI:37563"/>
        <dbReference type="ChEBI" id="CHEBI:85986"/>
        <dbReference type="ChEBI" id="CHEBI:85987"/>
        <dbReference type="EC" id="2.7.7.38"/>
    </reaction>
</comment>
<sequence length="258" mass="28449">MSGYKIVIPARYASSRLPGKPLIDLAGKPMIQHVYERALEAGADDVVVATDDERIATVARAFGADVVMTSPDHENGTERIAEVAAVKGWSNDTVVVNLQGDEPLIPKSLIELTAQGLLDNADAGMSSVCTPVTTAHDAFDPNVVKVVLNERHFAMYFSRAPIPWDRDLYKESQDEVTGRMPVYRHIGMYGYRVSFLNDYREMAPCPIELTESLEQLRALWYGVNIHMSVIDQAPGHGIDTPHDVERVAAILKAGHHND</sequence>
<protein>
    <recommendedName>
        <fullName evidence="4">3-deoxy-manno-octulosonate cytidylyltransferase</fullName>
        <ecNumber evidence="4">2.7.7.38</ecNumber>
    </recommendedName>
    <alternativeName>
        <fullName evidence="4">CMP-2-keto-3-deoxyoctulosonic acid synthase</fullName>
        <shortName evidence="4">CKS</shortName>
        <shortName evidence="4">CMP-KDO synthase</shortName>
    </alternativeName>
</protein>
<dbReference type="EMBL" id="BAABWH010000004">
    <property type="protein sequence ID" value="GAA6145481.1"/>
    <property type="molecule type" value="Genomic_DNA"/>
</dbReference>
<dbReference type="NCBIfam" id="NF003952">
    <property type="entry name" value="PRK05450.1-5"/>
    <property type="match status" value="1"/>
</dbReference>
<dbReference type="PANTHER" id="PTHR42866:SF2">
    <property type="entry name" value="3-DEOXY-MANNO-OCTULOSONATE CYTIDYLYLTRANSFERASE, MITOCHONDRIAL"/>
    <property type="match status" value="1"/>
</dbReference>
<evidence type="ECO:0000313" key="5">
    <source>
        <dbReference type="EMBL" id="GAA6145481.1"/>
    </source>
</evidence>
<keyword evidence="3 4" id="KW-0448">Lipopolysaccharide biosynthesis</keyword>
<evidence type="ECO:0000256" key="2">
    <source>
        <dbReference type="ARBA" id="ARBA00022695"/>
    </source>
</evidence>
<evidence type="ECO:0000313" key="6">
    <source>
        <dbReference type="Proteomes" id="UP001481413"/>
    </source>
</evidence>
<evidence type="ECO:0000256" key="1">
    <source>
        <dbReference type="ARBA" id="ARBA00022679"/>
    </source>
</evidence>
<dbReference type="PANTHER" id="PTHR42866">
    <property type="entry name" value="3-DEOXY-MANNO-OCTULOSONATE CYTIDYLYLTRANSFERASE"/>
    <property type="match status" value="1"/>
</dbReference>
<dbReference type="GO" id="GO:0016779">
    <property type="term" value="F:nucleotidyltransferase activity"/>
    <property type="evidence" value="ECO:0007669"/>
    <property type="project" value="UniProtKB-KW"/>
</dbReference>
<organism evidence="5 6">
    <name type="scientific">Thalassolituus maritimus</name>
    <dbReference type="NCBI Taxonomy" id="484498"/>
    <lineage>
        <taxon>Bacteria</taxon>
        <taxon>Pseudomonadati</taxon>
        <taxon>Pseudomonadota</taxon>
        <taxon>Gammaproteobacteria</taxon>
        <taxon>Oceanospirillales</taxon>
        <taxon>Oceanospirillaceae</taxon>
        <taxon>Thalassolituus</taxon>
    </lineage>
</organism>
<dbReference type="InterPro" id="IPR029044">
    <property type="entry name" value="Nucleotide-diphossugar_trans"/>
</dbReference>
<dbReference type="Proteomes" id="UP001481413">
    <property type="component" value="Unassembled WGS sequence"/>
</dbReference>
<evidence type="ECO:0000256" key="3">
    <source>
        <dbReference type="ARBA" id="ARBA00022985"/>
    </source>
</evidence>
<accession>A0ABP9ZZB1</accession>
<dbReference type="NCBIfam" id="NF009905">
    <property type="entry name" value="PRK13368.1"/>
    <property type="match status" value="1"/>
</dbReference>
<comment type="function">
    <text evidence="4">Activates KDO (a required 8-carbon sugar) for incorporation into bacterial lipopolysaccharide in Gram-negative bacteria.</text>
</comment>
<comment type="pathway">
    <text evidence="4">Nucleotide-sugar biosynthesis; CMP-3-deoxy-D-manno-octulosonate biosynthesis; CMP-3-deoxy-D-manno-octulosonate from 3-deoxy-D-manno-octulosonate and CTP: step 1/1.</text>
</comment>
<dbReference type="NCBIfam" id="TIGR00466">
    <property type="entry name" value="kdsB"/>
    <property type="match status" value="1"/>
</dbReference>
<keyword evidence="1 4" id="KW-0808">Transferase</keyword>
<comment type="similarity">
    <text evidence="4">Belongs to the KdsB family.</text>
</comment>
<comment type="subcellular location">
    <subcellularLocation>
        <location evidence="4">Cytoplasm</location>
    </subcellularLocation>
</comment>
<dbReference type="HAMAP" id="MF_00057">
    <property type="entry name" value="KdsB"/>
    <property type="match status" value="1"/>
</dbReference>
<keyword evidence="2 4" id="KW-0548">Nucleotidyltransferase</keyword>
<dbReference type="InterPro" id="IPR003329">
    <property type="entry name" value="Cytidylyl_trans"/>
</dbReference>
<dbReference type="RefSeq" id="WP_353294454.1">
    <property type="nucleotide sequence ID" value="NZ_BAABWH010000004.1"/>
</dbReference>
<proteinExistence type="inferred from homology"/>
<reference evidence="5 6" key="1">
    <citation type="submission" date="2024-04" db="EMBL/GenBank/DDBJ databases">
        <title>Draft genome sequence of Thalassolituus maritimus NBRC 116585.</title>
        <authorList>
            <person name="Miyakawa T."/>
            <person name="Kusuya Y."/>
            <person name="Miura T."/>
        </authorList>
    </citation>
    <scope>NUCLEOTIDE SEQUENCE [LARGE SCALE GENOMIC DNA]</scope>
    <source>
        <strain evidence="5 6">5NW40-0001</strain>
    </source>
</reference>
<name>A0ABP9ZZB1_9GAMM</name>
<dbReference type="CDD" id="cd02517">
    <property type="entry name" value="CMP-KDO-Synthetase"/>
    <property type="match status" value="1"/>
</dbReference>
<evidence type="ECO:0000256" key="4">
    <source>
        <dbReference type="HAMAP-Rule" id="MF_00057"/>
    </source>
</evidence>
<gene>
    <name evidence="4 5" type="primary">kdsB</name>
    <name evidence="5" type="ORF">NBRC116585_15990</name>
</gene>
<dbReference type="Pfam" id="PF02348">
    <property type="entry name" value="CTP_transf_3"/>
    <property type="match status" value="1"/>
</dbReference>
<dbReference type="Gene3D" id="3.90.550.10">
    <property type="entry name" value="Spore Coat Polysaccharide Biosynthesis Protein SpsA, Chain A"/>
    <property type="match status" value="1"/>
</dbReference>
<keyword evidence="6" id="KW-1185">Reference proteome</keyword>
<dbReference type="SUPFAM" id="SSF53448">
    <property type="entry name" value="Nucleotide-diphospho-sugar transferases"/>
    <property type="match status" value="1"/>
</dbReference>
<dbReference type="NCBIfam" id="NF003950">
    <property type="entry name" value="PRK05450.1-3"/>
    <property type="match status" value="1"/>
</dbReference>